<dbReference type="GO" id="GO:0006355">
    <property type="term" value="P:regulation of DNA-templated transcription"/>
    <property type="evidence" value="ECO:0007669"/>
    <property type="project" value="InterPro"/>
</dbReference>
<dbReference type="InterPro" id="IPR011006">
    <property type="entry name" value="CheY-like_superfamily"/>
</dbReference>
<dbReference type="GO" id="GO:0000160">
    <property type="term" value="P:phosphorelay signal transduction system"/>
    <property type="evidence" value="ECO:0007669"/>
    <property type="project" value="InterPro"/>
</dbReference>
<dbReference type="InterPro" id="IPR001867">
    <property type="entry name" value="OmpR/PhoB-type_DNA-bd"/>
</dbReference>
<dbReference type="GO" id="GO:0003677">
    <property type="term" value="F:DNA binding"/>
    <property type="evidence" value="ECO:0007669"/>
    <property type="project" value="UniProtKB-UniRule"/>
</dbReference>
<dbReference type="SMART" id="SM00862">
    <property type="entry name" value="Trans_reg_C"/>
    <property type="match status" value="1"/>
</dbReference>
<evidence type="ECO:0000259" key="4">
    <source>
        <dbReference type="PROSITE" id="PS50110"/>
    </source>
</evidence>
<evidence type="ECO:0000256" key="2">
    <source>
        <dbReference type="PROSITE-ProRule" id="PRU00169"/>
    </source>
</evidence>
<accession>A0A6S6S1V9</accession>
<dbReference type="EMBL" id="CACVAP010000011">
    <property type="protein sequence ID" value="CAA6798849.1"/>
    <property type="molecule type" value="Genomic_DNA"/>
</dbReference>
<dbReference type="PROSITE" id="PS51755">
    <property type="entry name" value="OMPR_PHOB"/>
    <property type="match status" value="1"/>
</dbReference>
<dbReference type="SUPFAM" id="SSF46894">
    <property type="entry name" value="C-terminal effector domain of the bipartite response regulators"/>
    <property type="match status" value="1"/>
</dbReference>
<dbReference type="InterPro" id="IPR016032">
    <property type="entry name" value="Sig_transdc_resp-reg_C-effctor"/>
</dbReference>
<proteinExistence type="predicted"/>
<feature type="domain" description="Response regulatory" evidence="4">
    <location>
        <begin position="1"/>
        <end position="116"/>
    </location>
</feature>
<name>A0A6S6S1V9_9BACT</name>
<dbReference type="Gene3D" id="3.40.50.2300">
    <property type="match status" value="1"/>
</dbReference>
<dbReference type="InterPro" id="IPR001789">
    <property type="entry name" value="Sig_transdc_resp-reg_receiver"/>
</dbReference>
<evidence type="ECO:0000256" key="3">
    <source>
        <dbReference type="PROSITE-ProRule" id="PRU01091"/>
    </source>
</evidence>
<sequence>MEILKFNKLFFSGKESEILNFQTYFEEIILLENNQEILTFPFSTTKIIFMNCDEISNNCIQVIKEIRQYDRKSIIIIMSEKKDIDTLFNVLPLHLSGYIQKPFKKNNLQKLLENIVKDLSYLDNDKNIQLKNNYSLNLNTLTLLNEKHNIIKLTKKERKLIQILINKKNNYVTSETLEYTIWEEDSLKQDCNLRLKHLIYCLRKKLPDASIINTYNIGYKFVTN</sequence>
<feature type="domain" description="OmpR/PhoB-type" evidence="5">
    <location>
        <begin position="125"/>
        <end position="223"/>
    </location>
</feature>
<dbReference type="InterPro" id="IPR036388">
    <property type="entry name" value="WH-like_DNA-bd_sf"/>
</dbReference>
<dbReference type="AlphaFoldDB" id="A0A6S6S1V9"/>
<reference evidence="6" key="1">
    <citation type="submission" date="2020-01" db="EMBL/GenBank/DDBJ databases">
        <authorList>
            <person name="Meier V. D."/>
            <person name="Meier V D."/>
        </authorList>
    </citation>
    <scope>NUCLEOTIDE SEQUENCE</scope>
    <source>
        <strain evidence="6">HLG_WM_MAG_06</strain>
    </source>
</reference>
<protein>
    <submittedName>
        <fullName evidence="6">Two-component response regulator</fullName>
    </submittedName>
</protein>
<organism evidence="6">
    <name type="scientific">uncultured Sulfurovum sp</name>
    <dbReference type="NCBI Taxonomy" id="269237"/>
    <lineage>
        <taxon>Bacteria</taxon>
        <taxon>Pseudomonadati</taxon>
        <taxon>Campylobacterota</taxon>
        <taxon>Epsilonproteobacteria</taxon>
        <taxon>Campylobacterales</taxon>
        <taxon>Sulfurovaceae</taxon>
        <taxon>Sulfurovum</taxon>
        <taxon>environmental samples</taxon>
    </lineage>
</organism>
<dbReference type="Pfam" id="PF00486">
    <property type="entry name" value="Trans_reg_C"/>
    <property type="match status" value="1"/>
</dbReference>
<evidence type="ECO:0000313" key="6">
    <source>
        <dbReference type="EMBL" id="CAA6798849.1"/>
    </source>
</evidence>
<feature type="DNA-binding region" description="OmpR/PhoB-type" evidence="3">
    <location>
        <begin position="125"/>
        <end position="223"/>
    </location>
</feature>
<keyword evidence="1 3" id="KW-0238">DNA-binding</keyword>
<comment type="caution">
    <text evidence="2">Lacks conserved residue(s) required for the propagation of feature annotation.</text>
</comment>
<gene>
    <name evidence="6" type="ORF">HELGO_WM2329</name>
</gene>
<dbReference type="Gene3D" id="1.10.10.10">
    <property type="entry name" value="Winged helix-like DNA-binding domain superfamily/Winged helix DNA-binding domain"/>
    <property type="match status" value="1"/>
</dbReference>
<evidence type="ECO:0000256" key="1">
    <source>
        <dbReference type="ARBA" id="ARBA00023125"/>
    </source>
</evidence>
<dbReference type="PROSITE" id="PS50110">
    <property type="entry name" value="RESPONSE_REGULATORY"/>
    <property type="match status" value="1"/>
</dbReference>
<dbReference type="SUPFAM" id="SSF52172">
    <property type="entry name" value="CheY-like"/>
    <property type="match status" value="1"/>
</dbReference>
<evidence type="ECO:0000259" key="5">
    <source>
        <dbReference type="PROSITE" id="PS51755"/>
    </source>
</evidence>